<dbReference type="OMA" id="TRFRICF"/>
<comment type="function">
    <text evidence="1">Damages membranes of susceptible bacteria. Has no hemolytic activity. Not toxic to mice. Does not inhibit the proteinases elastase and cathepsin G.</text>
</comment>
<evidence type="ECO:0000256" key="3">
    <source>
        <dbReference type="ARBA" id="ARBA00023022"/>
    </source>
</evidence>
<proteinExistence type="inferred from homology"/>
<dbReference type="Gene3D" id="4.10.75.10">
    <property type="entry name" value="Elafin-like"/>
    <property type="match status" value="1"/>
</dbReference>
<evidence type="ECO:0000259" key="6">
    <source>
        <dbReference type="PROSITE" id="PS51390"/>
    </source>
</evidence>
<dbReference type="InterPro" id="IPR036645">
    <property type="entry name" value="Elafin-like_sf"/>
</dbReference>
<dbReference type="InterPro" id="IPR008197">
    <property type="entry name" value="WAP_dom"/>
</dbReference>
<dbReference type="Pfam" id="PF00095">
    <property type="entry name" value="WAP"/>
    <property type="match status" value="1"/>
</dbReference>
<dbReference type="FunFam" id="4.10.75.10:FF:000001">
    <property type="entry name" value="Anosmin 1"/>
    <property type="match status" value="1"/>
</dbReference>
<protein>
    <recommendedName>
        <fullName evidence="6">WAP domain-containing protein</fullName>
    </recommendedName>
</protein>
<dbReference type="Ensembl" id="ENSNNAT00000003232.1">
    <property type="protein sequence ID" value="ENSNNAP00000003078.1"/>
    <property type="gene ID" value="ENSNNAG00000002106.1"/>
</dbReference>
<sequence>SRLHLILKSGICPYTDAICHGGPIGNQCKQDDQCPGARKCCPGSCGQACLLPKNGTRFRICFMGR</sequence>
<organism evidence="7 8">
    <name type="scientific">Naja naja</name>
    <name type="common">Indian cobra</name>
    <dbReference type="NCBI Taxonomy" id="35670"/>
    <lineage>
        <taxon>Eukaryota</taxon>
        <taxon>Metazoa</taxon>
        <taxon>Chordata</taxon>
        <taxon>Craniata</taxon>
        <taxon>Vertebrata</taxon>
        <taxon>Euteleostomi</taxon>
        <taxon>Lepidosauria</taxon>
        <taxon>Squamata</taxon>
        <taxon>Bifurcata</taxon>
        <taxon>Unidentata</taxon>
        <taxon>Episquamata</taxon>
        <taxon>Toxicofera</taxon>
        <taxon>Serpentes</taxon>
        <taxon>Colubroidea</taxon>
        <taxon>Elapidae</taxon>
        <taxon>Elapinae</taxon>
        <taxon>Naja</taxon>
    </lineage>
</organism>
<evidence type="ECO:0000256" key="2">
    <source>
        <dbReference type="ARBA" id="ARBA00022529"/>
    </source>
</evidence>
<reference evidence="7" key="2">
    <citation type="submission" date="2025-09" db="UniProtKB">
        <authorList>
            <consortium name="Ensembl"/>
        </authorList>
    </citation>
    <scope>IDENTIFICATION</scope>
</reference>
<evidence type="ECO:0000256" key="5">
    <source>
        <dbReference type="ARBA" id="ARBA00035122"/>
    </source>
</evidence>
<dbReference type="SMART" id="SM00217">
    <property type="entry name" value="WAP"/>
    <property type="match status" value="1"/>
</dbReference>
<dbReference type="AlphaFoldDB" id="A0A8C6VHC8"/>
<keyword evidence="3" id="KW-0044">Antibiotic</keyword>
<comment type="similarity">
    <text evidence="5">Belongs to the venom waprin family.</text>
</comment>
<dbReference type="SUPFAM" id="SSF57256">
    <property type="entry name" value="Elafin-like"/>
    <property type="match status" value="1"/>
</dbReference>
<evidence type="ECO:0000313" key="8">
    <source>
        <dbReference type="Proteomes" id="UP000694559"/>
    </source>
</evidence>
<name>A0A8C6VHC8_NAJNA</name>
<evidence type="ECO:0000256" key="4">
    <source>
        <dbReference type="ARBA" id="ARBA00023157"/>
    </source>
</evidence>
<dbReference type="PRINTS" id="PR00003">
    <property type="entry name" value="4DISULPHCORE"/>
</dbReference>
<feature type="domain" description="WAP" evidence="6">
    <location>
        <begin position="5"/>
        <end position="53"/>
    </location>
</feature>
<accession>A0A8C6VHC8</accession>
<evidence type="ECO:0000313" key="7">
    <source>
        <dbReference type="Ensembl" id="ENSNNAP00000003078.1"/>
    </source>
</evidence>
<dbReference type="Proteomes" id="UP000694559">
    <property type="component" value="Unplaced"/>
</dbReference>
<dbReference type="GO" id="GO:0042742">
    <property type="term" value="P:defense response to bacterium"/>
    <property type="evidence" value="ECO:0007669"/>
    <property type="project" value="UniProtKB-KW"/>
</dbReference>
<dbReference type="GO" id="GO:0030414">
    <property type="term" value="F:peptidase inhibitor activity"/>
    <property type="evidence" value="ECO:0007669"/>
    <property type="project" value="InterPro"/>
</dbReference>
<keyword evidence="8" id="KW-1185">Reference proteome</keyword>
<dbReference type="OrthoDB" id="4473401at2759"/>
<dbReference type="GO" id="GO:0005576">
    <property type="term" value="C:extracellular region"/>
    <property type="evidence" value="ECO:0007669"/>
    <property type="project" value="InterPro"/>
</dbReference>
<dbReference type="PROSITE" id="PS51390">
    <property type="entry name" value="WAP"/>
    <property type="match status" value="1"/>
</dbReference>
<keyword evidence="4" id="KW-1015">Disulfide bond</keyword>
<reference evidence="7" key="1">
    <citation type="submission" date="2025-08" db="UniProtKB">
        <authorList>
            <consortium name="Ensembl"/>
        </authorList>
    </citation>
    <scope>IDENTIFICATION</scope>
</reference>
<evidence type="ECO:0000256" key="1">
    <source>
        <dbReference type="ARBA" id="ARBA00002473"/>
    </source>
</evidence>
<dbReference type="GeneTree" id="ENSGT00990000210349"/>
<keyword evidence="2" id="KW-0929">Antimicrobial</keyword>